<dbReference type="InterPro" id="IPR051122">
    <property type="entry name" value="SDR_DHRS6-like"/>
</dbReference>
<evidence type="ECO:0000313" key="3">
    <source>
        <dbReference type="EMBL" id="MFD1045388.1"/>
    </source>
</evidence>
<dbReference type="EMBL" id="JBHTIS010000284">
    <property type="protein sequence ID" value="MFD1045388.1"/>
    <property type="molecule type" value="Genomic_DNA"/>
</dbReference>
<gene>
    <name evidence="3" type="ORF">ACFQ1S_07195</name>
</gene>
<dbReference type="InterPro" id="IPR002347">
    <property type="entry name" value="SDR_fam"/>
</dbReference>
<dbReference type="PANTHER" id="PTHR43477">
    <property type="entry name" value="DIHYDROANTICAPSIN 7-DEHYDROGENASE"/>
    <property type="match status" value="1"/>
</dbReference>
<dbReference type="Pfam" id="PF13561">
    <property type="entry name" value="adh_short_C2"/>
    <property type="match status" value="1"/>
</dbReference>
<dbReference type="Gene3D" id="3.40.50.720">
    <property type="entry name" value="NAD(P)-binding Rossmann-like Domain"/>
    <property type="match status" value="1"/>
</dbReference>
<dbReference type="PRINTS" id="PR00081">
    <property type="entry name" value="GDHRDH"/>
</dbReference>
<sequence length="210" mass="21939">MKILVVGGAGTIGRRLVPALRGHEVITAGRTSGDVHVDLAEPSTIEAMYQQVGAVDAVVSIAAHGALDSFHTLTTDALHENMRAKFYGQVALVLIGQHHCADQASFTLTSGVFADHAWPGVTGGGVISGALHSFVLSAAVELPRGMRINVVSPTMVGDSMAAFSSVFPGMRPVPMAELVDHYLACVAGSDTGRIIRAYGEEAFGTTSRVR</sequence>
<protein>
    <submittedName>
        <fullName evidence="3">Short chain dehydrogenase</fullName>
    </submittedName>
</protein>
<dbReference type="NCBIfam" id="NF005754">
    <property type="entry name" value="PRK07578.1"/>
    <property type="match status" value="1"/>
</dbReference>
<dbReference type="PANTHER" id="PTHR43477:SF1">
    <property type="entry name" value="DIHYDROANTICAPSIN 7-DEHYDROGENASE"/>
    <property type="match status" value="1"/>
</dbReference>
<evidence type="ECO:0000256" key="2">
    <source>
        <dbReference type="ARBA" id="ARBA00023002"/>
    </source>
</evidence>
<name>A0ABW3M5Q4_9PSEU</name>
<keyword evidence="4" id="KW-1185">Reference proteome</keyword>
<keyword evidence="2" id="KW-0560">Oxidoreductase</keyword>
<dbReference type="SUPFAM" id="SSF51735">
    <property type="entry name" value="NAD(P)-binding Rossmann-fold domains"/>
    <property type="match status" value="1"/>
</dbReference>
<dbReference type="Proteomes" id="UP001597045">
    <property type="component" value="Unassembled WGS sequence"/>
</dbReference>
<reference evidence="4" key="1">
    <citation type="journal article" date="2019" name="Int. J. Syst. Evol. Microbiol.">
        <title>The Global Catalogue of Microorganisms (GCM) 10K type strain sequencing project: providing services to taxonomists for standard genome sequencing and annotation.</title>
        <authorList>
            <consortium name="The Broad Institute Genomics Platform"/>
            <consortium name="The Broad Institute Genome Sequencing Center for Infectious Disease"/>
            <person name="Wu L."/>
            <person name="Ma J."/>
        </authorList>
    </citation>
    <scope>NUCLEOTIDE SEQUENCE [LARGE SCALE GENOMIC DNA]</scope>
    <source>
        <strain evidence="4">JCM 31486</strain>
    </source>
</reference>
<evidence type="ECO:0000256" key="1">
    <source>
        <dbReference type="ARBA" id="ARBA00006484"/>
    </source>
</evidence>
<proteinExistence type="inferred from homology"/>
<dbReference type="InterPro" id="IPR036291">
    <property type="entry name" value="NAD(P)-bd_dom_sf"/>
</dbReference>
<comment type="similarity">
    <text evidence="1">Belongs to the short-chain dehydrogenases/reductases (SDR) family.</text>
</comment>
<evidence type="ECO:0000313" key="4">
    <source>
        <dbReference type="Proteomes" id="UP001597045"/>
    </source>
</evidence>
<organism evidence="3 4">
    <name type="scientific">Kibdelosporangium lantanae</name>
    <dbReference type="NCBI Taxonomy" id="1497396"/>
    <lineage>
        <taxon>Bacteria</taxon>
        <taxon>Bacillati</taxon>
        <taxon>Actinomycetota</taxon>
        <taxon>Actinomycetes</taxon>
        <taxon>Pseudonocardiales</taxon>
        <taxon>Pseudonocardiaceae</taxon>
        <taxon>Kibdelosporangium</taxon>
    </lineage>
</organism>
<dbReference type="CDD" id="cd11731">
    <property type="entry name" value="Lin1944_like_SDR_c"/>
    <property type="match status" value="1"/>
</dbReference>
<accession>A0ABW3M5Q4</accession>
<comment type="caution">
    <text evidence="3">The sequence shown here is derived from an EMBL/GenBank/DDBJ whole genome shotgun (WGS) entry which is preliminary data.</text>
</comment>